<accession>A0A3S0Z7F5</accession>
<evidence type="ECO:0000256" key="7">
    <source>
        <dbReference type="SAM" id="MobiDB-lite"/>
    </source>
</evidence>
<organism evidence="9 10">
    <name type="scientific">Variovorax guangxiensis</name>
    <dbReference type="NCBI Taxonomy" id="1775474"/>
    <lineage>
        <taxon>Bacteria</taxon>
        <taxon>Pseudomonadati</taxon>
        <taxon>Pseudomonadota</taxon>
        <taxon>Betaproteobacteria</taxon>
        <taxon>Burkholderiales</taxon>
        <taxon>Comamonadaceae</taxon>
        <taxon>Variovorax</taxon>
    </lineage>
</organism>
<dbReference type="InterPro" id="IPR007498">
    <property type="entry name" value="PqiA-like"/>
</dbReference>
<evidence type="ECO:0000313" key="9">
    <source>
        <dbReference type="EMBL" id="RUR66409.1"/>
    </source>
</evidence>
<dbReference type="PANTHER" id="PTHR30462:SF3">
    <property type="entry name" value="INTERMEMBRANE TRANSPORT PROTEIN PQIA"/>
    <property type="match status" value="1"/>
</dbReference>
<dbReference type="RefSeq" id="WP_126020054.1">
    <property type="nucleotide sequence ID" value="NZ_RXFT01000001.1"/>
</dbReference>
<keyword evidence="5 8" id="KW-1133">Transmembrane helix</keyword>
<feature type="transmembrane region" description="Helical" evidence="8">
    <location>
        <begin position="76"/>
        <end position="98"/>
    </location>
</feature>
<feature type="transmembrane region" description="Helical" evidence="8">
    <location>
        <begin position="172"/>
        <end position="192"/>
    </location>
</feature>
<proteinExistence type="predicted"/>
<comment type="caution">
    <text evidence="9">The sequence shown here is derived from an EMBL/GenBank/DDBJ whole genome shotgun (WGS) entry which is preliminary data.</text>
</comment>
<evidence type="ECO:0000313" key="10">
    <source>
        <dbReference type="Proteomes" id="UP000281118"/>
    </source>
</evidence>
<evidence type="ECO:0000256" key="8">
    <source>
        <dbReference type="SAM" id="Phobius"/>
    </source>
</evidence>
<protein>
    <submittedName>
        <fullName evidence="9">Paraquat-inducible membrane protein A</fullName>
    </submittedName>
</protein>
<dbReference type="AlphaFoldDB" id="A0A3S0Z7F5"/>
<evidence type="ECO:0000256" key="1">
    <source>
        <dbReference type="ARBA" id="ARBA00004533"/>
    </source>
</evidence>
<dbReference type="EMBL" id="RXFT01000001">
    <property type="protein sequence ID" value="RUR66409.1"/>
    <property type="molecule type" value="Genomic_DNA"/>
</dbReference>
<keyword evidence="3" id="KW-0997">Cell inner membrane</keyword>
<reference evidence="9 10" key="1">
    <citation type="submission" date="2018-12" db="EMBL/GenBank/DDBJ databases">
        <title>The genome sequences of Variovorax guangxiensis DSM 27352.</title>
        <authorList>
            <person name="Gao J."/>
            <person name="Sun J."/>
        </authorList>
    </citation>
    <scope>NUCLEOTIDE SEQUENCE [LARGE SCALE GENOMIC DNA]</scope>
    <source>
        <strain evidence="9 10">DSM 27352</strain>
    </source>
</reference>
<dbReference type="Proteomes" id="UP000281118">
    <property type="component" value="Unassembled WGS sequence"/>
</dbReference>
<keyword evidence="6 8" id="KW-0472">Membrane</keyword>
<evidence type="ECO:0000256" key="3">
    <source>
        <dbReference type="ARBA" id="ARBA00022519"/>
    </source>
</evidence>
<evidence type="ECO:0000256" key="4">
    <source>
        <dbReference type="ARBA" id="ARBA00022692"/>
    </source>
</evidence>
<evidence type="ECO:0000256" key="6">
    <source>
        <dbReference type="ARBA" id="ARBA00023136"/>
    </source>
</evidence>
<feature type="transmembrane region" description="Helical" evidence="8">
    <location>
        <begin position="118"/>
        <end position="151"/>
    </location>
</feature>
<dbReference type="Pfam" id="PF04403">
    <property type="entry name" value="PqiA"/>
    <property type="match status" value="1"/>
</dbReference>
<evidence type="ECO:0000256" key="2">
    <source>
        <dbReference type="ARBA" id="ARBA00022475"/>
    </source>
</evidence>
<comment type="subcellular location">
    <subcellularLocation>
        <location evidence="1">Cell inner membrane</location>
    </subcellularLocation>
</comment>
<dbReference type="OrthoDB" id="9800207at2"/>
<dbReference type="GO" id="GO:0005886">
    <property type="term" value="C:plasma membrane"/>
    <property type="evidence" value="ECO:0007669"/>
    <property type="project" value="UniProtKB-SubCell"/>
</dbReference>
<feature type="transmembrane region" description="Helical" evidence="8">
    <location>
        <begin position="198"/>
        <end position="221"/>
    </location>
</feature>
<sequence>MKKLQGHLRQRLGSLAAYGEHYHHEHEADAKVPTAASMGYMACRHCGAVWKDAEEGDACGRCGTHLHTRKPQSLKLTWAFLIAACMMYIPANLLPVMITRTLFGTQNDTILSGVIYFWVSGAYGLAAIVFIASFLVPLFKLAVLLLLVVLAQRGSTWRRRERAKLYHIIEIIGRWSMLDVFVVSLLTGLVQIQGFAVITAGVGIAAFGSVVVLTMLASLSFDPKLTWDSREDQAILQDHEEGAQREQRLQGHENRDEKPA</sequence>
<gene>
    <name evidence="9" type="ORF">EJP67_04970</name>
</gene>
<evidence type="ECO:0000256" key="5">
    <source>
        <dbReference type="ARBA" id="ARBA00022989"/>
    </source>
</evidence>
<keyword evidence="2" id="KW-1003">Cell membrane</keyword>
<feature type="region of interest" description="Disordered" evidence="7">
    <location>
        <begin position="241"/>
        <end position="260"/>
    </location>
</feature>
<dbReference type="InterPro" id="IPR051800">
    <property type="entry name" value="PqiA-PqiB_transport"/>
</dbReference>
<dbReference type="PANTHER" id="PTHR30462">
    <property type="entry name" value="INTERMEMBRANE TRANSPORT PROTEIN PQIB-RELATED"/>
    <property type="match status" value="1"/>
</dbReference>
<keyword evidence="4 8" id="KW-0812">Transmembrane</keyword>
<name>A0A3S0Z7F5_9BURK</name>